<dbReference type="RefSeq" id="WP_094363482.1">
    <property type="nucleotide sequence ID" value="NZ_NMVQ01000009.1"/>
</dbReference>
<protein>
    <submittedName>
        <fullName evidence="2">Uncharacterized protein</fullName>
    </submittedName>
</protein>
<feature type="compositionally biased region" description="Basic and acidic residues" evidence="1">
    <location>
        <begin position="135"/>
        <end position="149"/>
    </location>
</feature>
<dbReference type="AlphaFoldDB" id="A0A255H5B9"/>
<feature type="region of interest" description="Disordered" evidence="1">
    <location>
        <begin position="114"/>
        <end position="149"/>
    </location>
</feature>
<evidence type="ECO:0000313" key="3">
    <source>
        <dbReference type="Proteomes" id="UP000216311"/>
    </source>
</evidence>
<feature type="compositionally biased region" description="Basic and acidic residues" evidence="1">
    <location>
        <begin position="65"/>
        <end position="91"/>
    </location>
</feature>
<evidence type="ECO:0000313" key="2">
    <source>
        <dbReference type="EMBL" id="OYO22837.1"/>
    </source>
</evidence>
<sequence length="243" mass="27335">MGKGKALKGFVKPLVDDLLRTPARAGGRTGREVLDGTLASQRAARRRLERVHNANRLDDLARRRGLNNRHDLPRAPERHTIDGRSSIDRARRNGAPESEVRLQRDAYQEGMNAQTVNETLHRLNNKPSRPSSRQIRNDARDRLARRGERDLIREGYSPAEAREMARHYADETFPTGGKNPEQVTHNPDMHLGGNPHATTTGDGRVNNAFGEMGPRVRPDYEQYLRRQQAAGHGDSLVNVEVIV</sequence>
<dbReference type="EMBL" id="NMVQ01000009">
    <property type="protein sequence ID" value="OYO22837.1"/>
    <property type="molecule type" value="Genomic_DNA"/>
</dbReference>
<gene>
    <name evidence="2" type="ORF">CGZ93_07295</name>
</gene>
<feature type="region of interest" description="Disordered" evidence="1">
    <location>
        <begin position="65"/>
        <end position="100"/>
    </location>
</feature>
<evidence type="ECO:0000256" key="1">
    <source>
        <dbReference type="SAM" id="MobiDB-lite"/>
    </source>
</evidence>
<feature type="compositionally biased region" description="Polar residues" evidence="1">
    <location>
        <begin position="125"/>
        <end position="134"/>
    </location>
</feature>
<comment type="caution">
    <text evidence="2">The sequence shown here is derived from an EMBL/GenBank/DDBJ whole genome shotgun (WGS) entry which is preliminary data.</text>
</comment>
<accession>A0A255H5B9</accession>
<dbReference type="Proteomes" id="UP000216311">
    <property type="component" value="Unassembled WGS sequence"/>
</dbReference>
<proteinExistence type="predicted"/>
<name>A0A255H5B9_9ACTN</name>
<reference evidence="2 3" key="1">
    <citation type="submission" date="2017-07" db="EMBL/GenBank/DDBJ databases">
        <title>Draft whole genome sequences of clinical Proprionibacteriaceae strains.</title>
        <authorList>
            <person name="Bernier A.-M."/>
            <person name="Bernard K."/>
            <person name="Domingo M.-C."/>
        </authorList>
    </citation>
    <scope>NUCLEOTIDE SEQUENCE [LARGE SCALE GENOMIC DNA]</scope>
    <source>
        <strain evidence="2 3">NML 130396</strain>
    </source>
</reference>
<keyword evidence="3" id="KW-1185">Reference proteome</keyword>
<dbReference type="OrthoDB" id="10019104at2"/>
<organism evidence="2 3">
    <name type="scientific">Enemella dayhoffiae</name>
    <dbReference type="NCBI Taxonomy" id="2016507"/>
    <lineage>
        <taxon>Bacteria</taxon>
        <taxon>Bacillati</taxon>
        <taxon>Actinomycetota</taxon>
        <taxon>Actinomycetes</taxon>
        <taxon>Propionibacteriales</taxon>
        <taxon>Propionibacteriaceae</taxon>
        <taxon>Enemella</taxon>
    </lineage>
</organism>